<evidence type="ECO:0000313" key="5">
    <source>
        <dbReference type="EMBL" id="CAB4607359.1"/>
    </source>
</evidence>
<dbReference type="SUPFAM" id="SSF47413">
    <property type="entry name" value="lambda repressor-like DNA-binding domains"/>
    <property type="match status" value="1"/>
</dbReference>
<name>A0A6J6H6G5_9ZZZZ</name>
<dbReference type="Pfam" id="PF13377">
    <property type="entry name" value="Peripla_BP_3"/>
    <property type="match status" value="1"/>
</dbReference>
<dbReference type="PANTHER" id="PTHR30146">
    <property type="entry name" value="LACI-RELATED TRANSCRIPTIONAL REPRESSOR"/>
    <property type="match status" value="1"/>
</dbReference>
<keyword evidence="3" id="KW-0804">Transcription</keyword>
<dbReference type="GO" id="GO:0003700">
    <property type="term" value="F:DNA-binding transcription factor activity"/>
    <property type="evidence" value="ECO:0007669"/>
    <property type="project" value="TreeGrafter"/>
</dbReference>
<dbReference type="AlphaFoldDB" id="A0A6J6H6G5"/>
<accession>A0A6J6H6G5</accession>
<evidence type="ECO:0000256" key="3">
    <source>
        <dbReference type="ARBA" id="ARBA00023163"/>
    </source>
</evidence>
<dbReference type="InterPro" id="IPR046335">
    <property type="entry name" value="LacI/GalR-like_sensor"/>
</dbReference>
<feature type="domain" description="HTH lacI-type" evidence="4">
    <location>
        <begin position="12"/>
        <end position="66"/>
    </location>
</feature>
<dbReference type="InterPro" id="IPR028082">
    <property type="entry name" value="Peripla_BP_I"/>
</dbReference>
<dbReference type="SMART" id="SM00354">
    <property type="entry name" value="HTH_LACI"/>
    <property type="match status" value="1"/>
</dbReference>
<dbReference type="Gene3D" id="3.40.50.2300">
    <property type="match status" value="2"/>
</dbReference>
<organism evidence="5">
    <name type="scientific">freshwater metagenome</name>
    <dbReference type="NCBI Taxonomy" id="449393"/>
    <lineage>
        <taxon>unclassified sequences</taxon>
        <taxon>metagenomes</taxon>
        <taxon>ecological metagenomes</taxon>
    </lineage>
</organism>
<dbReference type="CDD" id="cd01392">
    <property type="entry name" value="HTH_LacI"/>
    <property type="match status" value="1"/>
</dbReference>
<dbReference type="PANTHER" id="PTHR30146:SF109">
    <property type="entry name" value="HTH-TYPE TRANSCRIPTIONAL REGULATOR GALS"/>
    <property type="match status" value="1"/>
</dbReference>
<protein>
    <submittedName>
        <fullName evidence="5">Unannotated protein</fullName>
    </submittedName>
</protein>
<dbReference type="PROSITE" id="PS50932">
    <property type="entry name" value="HTH_LACI_2"/>
    <property type="match status" value="1"/>
</dbReference>
<dbReference type="GO" id="GO:0000976">
    <property type="term" value="F:transcription cis-regulatory region binding"/>
    <property type="evidence" value="ECO:0007669"/>
    <property type="project" value="TreeGrafter"/>
</dbReference>
<evidence type="ECO:0000259" key="4">
    <source>
        <dbReference type="PROSITE" id="PS50932"/>
    </source>
</evidence>
<proteinExistence type="predicted"/>
<evidence type="ECO:0000256" key="2">
    <source>
        <dbReference type="ARBA" id="ARBA00023125"/>
    </source>
</evidence>
<dbReference type="Pfam" id="PF00356">
    <property type="entry name" value="LacI"/>
    <property type="match status" value="1"/>
</dbReference>
<sequence>MTTKTSTRSLEVTIDLVAETAGVSRATVSRVINGSAKVSPETEKAVRKAIKKYNFVPNTTARRLAGGRSGLVALVLEESSEEFFLNPFWGLVVQGFTTAISDAGMQPLLLIRPKTGSEDSLFESLRKAQVDGIAMFSWHRSVKSFERLLPKGVPVVFGGDLGGSDKFPYVDVDNVQGGYLATKHLISQGCKKIITITGDLKLQSGRDRLEGFEKAISEAGREISPTSVLTGDYSMATAEEVIREFLKKKIPFDGIFAGNDLSGVGAINVLLQNKISVPKQVKIVGFDNSPVATRSVPTLTSIHQPIRELGAEVANMLVAALSGSEVSRKMLPVKLVARESSAKN</sequence>
<dbReference type="EMBL" id="CAEZUS010000055">
    <property type="protein sequence ID" value="CAB4607359.1"/>
    <property type="molecule type" value="Genomic_DNA"/>
</dbReference>
<dbReference type="InterPro" id="IPR000843">
    <property type="entry name" value="HTH_LacI"/>
</dbReference>
<dbReference type="SUPFAM" id="SSF53822">
    <property type="entry name" value="Periplasmic binding protein-like I"/>
    <property type="match status" value="1"/>
</dbReference>
<evidence type="ECO:0000256" key="1">
    <source>
        <dbReference type="ARBA" id="ARBA00023015"/>
    </source>
</evidence>
<dbReference type="InterPro" id="IPR010982">
    <property type="entry name" value="Lambda_DNA-bd_dom_sf"/>
</dbReference>
<reference evidence="5" key="1">
    <citation type="submission" date="2020-05" db="EMBL/GenBank/DDBJ databases">
        <authorList>
            <person name="Chiriac C."/>
            <person name="Salcher M."/>
            <person name="Ghai R."/>
            <person name="Kavagutti S V."/>
        </authorList>
    </citation>
    <scope>NUCLEOTIDE SEQUENCE</scope>
</reference>
<gene>
    <name evidence="5" type="ORF">UFOPK1852_00481</name>
</gene>
<dbReference type="Gene3D" id="1.10.260.40">
    <property type="entry name" value="lambda repressor-like DNA-binding domains"/>
    <property type="match status" value="1"/>
</dbReference>
<keyword evidence="2" id="KW-0238">DNA-binding</keyword>
<keyword evidence="1" id="KW-0805">Transcription regulation</keyword>
<dbReference type="CDD" id="cd06267">
    <property type="entry name" value="PBP1_LacI_sugar_binding-like"/>
    <property type="match status" value="1"/>
</dbReference>